<evidence type="ECO:0000313" key="1">
    <source>
        <dbReference type="EMBL" id="MSS88157.1"/>
    </source>
</evidence>
<protein>
    <submittedName>
        <fullName evidence="1">Uncharacterized protein</fullName>
    </submittedName>
</protein>
<reference evidence="1 2" key="1">
    <citation type="submission" date="2019-08" db="EMBL/GenBank/DDBJ databases">
        <title>In-depth cultivation of the pig gut microbiome towards novel bacterial diversity and tailored functional studies.</title>
        <authorList>
            <person name="Wylensek D."/>
            <person name="Hitch T.C.A."/>
            <person name="Clavel T."/>
        </authorList>
    </citation>
    <scope>NUCLEOTIDE SEQUENCE [LARGE SCALE GENOMIC DNA]</scope>
    <source>
        <strain evidence="1 2">WCA-389-WT-23B</strain>
    </source>
</reference>
<proteinExistence type="predicted"/>
<dbReference type="AlphaFoldDB" id="A0A6N7WCF8"/>
<organism evidence="1 2">
    <name type="scientific">Eisenbergiella porci</name>
    <dbReference type="NCBI Taxonomy" id="2652274"/>
    <lineage>
        <taxon>Bacteria</taxon>
        <taxon>Bacillati</taxon>
        <taxon>Bacillota</taxon>
        <taxon>Clostridia</taxon>
        <taxon>Lachnospirales</taxon>
        <taxon>Lachnospiraceae</taxon>
        <taxon>Eisenbergiella</taxon>
    </lineage>
</organism>
<accession>A0A6N7WCF8</accession>
<dbReference type="GeneID" id="86052917"/>
<sequence length="126" mass="14056">MIIVFALVSAFYIHNFDQTLLEENQSHLAEVADHIVTYIQAAVEDTLDTLETAADALPLMEQEECVGYLKQMVDRHGFTYAGYAGRDGMLHATQELPYSYIGKVAPYAGIFFKVHGSDTGCLYPMQ</sequence>
<comment type="caution">
    <text evidence="1">The sequence shown here is derived from an EMBL/GenBank/DDBJ whole genome shotgun (WGS) entry which is preliminary data.</text>
</comment>
<name>A0A6N7WCF8_9FIRM</name>
<dbReference type="RefSeq" id="WP_154464116.1">
    <property type="nucleotide sequence ID" value="NZ_JAXDZL010000154.1"/>
</dbReference>
<keyword evidence="2" id="KW-1185">Reference proteome</keyword>
<evidence type="ECO:0000313" key="2">
    <source>
        <dbReference type="Proteomes" id="UP000436047"/>
    </source>
</evidence>
<dbReference type="EMBL" id="VUMI01000009">
    <property type="protein sequence ID" value="MSS88157.1"/>
    <property type="molecule type" value="Genomic_DNA"/>
</dbReference>
<gene>
    <name evidence="1" type="ORF">FYJ45_07560</name>
</gene>
<dbReference type="Proteomes" id="UP000436047">
    <property type="component" value="Unassembled WGS sequence"/>
</dbReference>